<evidence type="ECO:0000256" key="1">
    <source>
        <dbReference type="SAM" id="MobiDB-lite"/>
    </source>
</evidence>
<dbReference type="AlphaFoldDB" id="A0AAX6MVM3"/>
<evidence type="ECO:0000313" key="5">
    <source>
        <dbReference type="Proteomes" id="UP001369815"/>
    </source>
</evidence>
<dbReference type="Proteomes" id="UP001369815">
    <property type="component" value="Unassembled WGS sequence"/>
</dbReference>
<feature type="transmembrane region" description="Helical" evidence="2">
    <location>
        <begin position="223"/>
        <end position="244"/>
    </location>
</feature>
<name>A0AAX6MVM3_9PEZI</name>
<feature type="compositionally biased region" description="Low complexity" evidence="1">
    <location>
        <begin position="51"/>
        <end position="64"/>
    </location>
</feature>
<protein>
    <recommendedName>
        <fullName evidence="6">Mid2 domain-containing protein</fullName>
    </recommendedName>
</protein>
<feature type="region of interest" description="Disordered" evidence="1">
    <location>
        <begin position="48"/>
        <end position="174"/>
    </location>
</feature>
<proteinExistence type="predicted"/>
<feature type="signal peptide" evidence="3">
    <location>
        <begin position="1"/>
        <end position="18"/>
    </location>
</feature>
<organism evidence="4 5">
    <name type="scientific">Daldinia eschscholtzii</name>
    <dbReference type="NCBI Taxonomy" id="292717"/>
    <lineage>
        <taxon>Eukaryota</taxon>
        <taxon>Fungi</taxon>
        <taxon>Dikarya</taxon>
        <taxon>Ascomycota</taxon>
        <taxon>Pezizomycotina</taxon>
        <taxon>Sordariomycetes</taxon>
        <taxon>Xylariomycetidae</taxon>
        <taxon>Xylariales</taxon>
        <taxon>Hypoxylaceae</taxon>
        <taxon>Daldinia</taxon>
    </lineage>
</organism>
<gene>
    <name evidence="4" type="ORF">Daesc_001504</name>
</gene>
<keyword evidence="2" id="KW-0472">Membrane</keyword>
<keyword evidence="3" id="KW-0732">Signal</keyword>
<evidence type="ECO:0000256" key="2">
    <source>
        <dbReference type="SAM" id="Phobius"/>
    </source>
</evidence>
<evidence type="ECO:0008006" key="6">
    <source>
        <dbReference type="Google" id="ProtNLM"/>
    </source>
</evidence>
<sequence>MHSTRLVNLMMAALSVTAVTGVAWLDNQNVGAGQLAVRADDEIISIGPNLDADTTSEAPAAEPTTSEEKTNDTPTTSEAPPETTSDTPTTSDEPTPTPTTSDDPTPTPTTSDDTTPTTTRGTTPTTPVPTTTTPPPNGPSSSGPTPTSSSGGNGGDDDDTTEVPHTTPPPTTSTFITVITSTDAAGQTHVSSSSSVIVSTPSPVPVTNDDKETGMSPAIKRTIIGVCVGVGGAIVLAAAGVLFWRLRSKKRSLEENEELVSYGDGFGGPGTAEKSEPSGSTAGRSPFQSTLESYHAPTQTNAASNF</sequence>
<feature type="compositionally biased region" description="Polar residues" evidence="1">
    <location>
        <begin position="277"/>
        <end position="306"/>
    </location>
</feature>
<evidence type="ECO:0000256" key="3">
    <source>
        <dbReference type="SAM" id="SignalP"/>
    </source>
</evidence>
<accession>A0AAX6MVM3</accession>
<keyword evidence="2" id="KW-0812">Transmembrane</keyword>
<dbReference type="EMBL" id="JBANMG010000002">
    <property type="protein sequence ID" value="KAK6956231.1"/>
    <property type="molecule type" value="Genomic_DNA"/>
</dbReference>
<feature type="compositionally biased region" description="Low complexity" evidence="1">
    <location>
        <begin position="190"/>
        <end position="207"/>
    </location>
</feature>
<feature type="region of interest" description="Disordered" evidence="1">
    <location>
        <begin position="254"/>
        <end position="306"/>
    </location>
</feature>
<feature type="compositionally biased region" description="Low complexity" evidence="1">
    <location>
        <begin position="72"/>
        <end position="131"/>
    </location>
</feature>
<feature type="region of interest" description="Disordered" evidence="1">
    <location>
        <begin position="186"/>
        <end position="213"/>
    </location>
</feature>
<comment type="caution">
    <text evidence="4">The sequence shown here is derived from an EMBL/GenBank/DDBJ whole genome shotgun (WGS) entry which is preliminary data.</text>
</comment>
<keyword evidence="5" id="KW-1185">Reference proteome</keyword>
<keyword evidence="2" id="KW-1133">Transmembrane helix</keyword>
<feature type="chain" id="PRO_5043847883" description="Mid2 domain-containing protein" evidence="3">
    <location>
        <begin position="19"/>
        <end position="306"/>
    </location>
</feature>
<evidence type="ECO:0000313" key="4">
    <source>
        <dbReference type="EMBL" id="KAK6956231.1"/>
    </source>
</evidence>
<reference evidence="4 5" key="1">
    <citation type="journal article" date="2024" name="Front Chem Biol">
        <title>Unveiling the potential of Daldinia eschscholtzii MFLUCC 19-0629 through bioactivity and bioinformatics studies for enhanced sustainable agriculture production.</title>
        <authorList>
            <person name="Brooks S."/>
            <person name="Weaver J.A."/>
            <person name="Klomchit A."/>
            <person name="Alharthi S.A."/>
            <person name="Onlamun T."/>
            <person name="Nurani R."/>
            <person name="Vong T.K."/>
            <person name="Alberti F."/>
            <person name="Greco C."/>
        </authorList>
    </citation>
    <scope>NUCLEOTIDE SEQUENCE [LARGE SCALE GENOMIC DNA]</scope>
    <source>
        <strain evidence="4">MFLUCC 19-0629</strain>
    </source>
</reference>
<feature type="compositionally biased region" description="Low complexity" evidence="1">
    <location>
        <begin position="139"/>
        <end position="150"/>
    </location>
</feature>